<evidence type="ECO:0000313" key="1">
    <source>
        <dbReference type="EMBL" id="AWX42583.1"/>
    </source>
</evidence>
<accession>A0A2Z4LLI5</accession>
<dbReference type="Proteomes" id="UP000249865">
    <property type="component" value="Chromosome"/>
</dbReference>
<dbReference type="InterPro" id="IPR003615">
    <property type="entry name" value="HNH_nuc"/>
</dbReference>
<sequence>MNLKPRYYKLEFQTKNLHIKSHSAKASGYIYIYGQIDNNSKEVSLTINDVKVEFNYLLFDTYHTASHFQNKNAPKYFEMRQNFCNENNIEFKARSSNKNNNLIEFTNELLSKFNLETNNYLKKSTLKSLISLIKGNNPCGSITKPQNSEIIIVNKDDIYFNIPILIDCIWYKTSETRKIDYSNKEFNNFFQDIMAITELKNFFLSLESKIDDSLTKEEQRKSAKRNLLRSKQLISLQTVITKYRSFFSTNIEKQLKRKSLMAFDNDNFEKCHIYDVQLIKKDILNKWNNKQISEPMEIETHFKEDLFKIQDFYNFINLSPNLHALFDSRKICFSPETGELIENNQYSSLLNEEKIKFNKINEDFLHKCRKYLYDKNLAYKKDLDK</sequence>
<reference evidence="2" key="1">
    <citation type="submission" date="2018-06" db="EMBL/GenBank/DDBJ databases">
        <title>Complete genome sequences of Mycoplasma anatis, M. anseris and M. cloacale type strains.</title>
        <authorList>
            <person name="Grozner D."/>
            <person name="Forro B."/>
            <person name="Sulyok K.M."/>
            <person name="Marton S."/>
            <person name="Kreizinger Z."/>
            <person name="Banyai K."/>
            <person name="Gyuranecz M."/>
        </authorList>
    </citation>
    <scope>NUCLEOTIDE SEQUENCE [LARGE SCALE GENOMIC DNA]</scope>
    <source>
        <strain evidence="2">NCTC 10199</strain>
    </source>
</reference>
<dbReference type="RefSeq" id="WP_029329973.1">
    <property type="nucleotide sequence ID" value="NZ_CP030103.1"/>
</dbReference>
<gene>
    <name evidence="1" type="ORF">DK849_00590</name>
</gene>
<keyword evidence="2" id="KW-1185">Reference proteome</keyword>
<dbReference type="NCBIfam" id="NF045952">
    <property type="entry name" value="MAG4270_fam"/>
    <property type="match status" value="1"/>
</dbReference>
<organism evidence="1 2">
    <name type="scientific">Metamycoplasma cloacale</name>
    <dbReference type="NCBI Taxonomy" id="92401"/>
    <lineage>
        <taxon>Bacteria</taxon>
        <taxon>Bacillati</taxon>
        <taxon>Mycoplasmatota</taxon>
        <taxon>Mycoplasmoidales</taxon>
        <taxon>Metamycoplasmataceae</taxon>
        <taxon>Metamycoplasma</taxon>
    </lineage>
</organism>
<protein>
    <submittedName>
        <fullName evidence="1">Uncharacterized protein</fullName>
    </submittedName>
</protein>
<dbReference type="AlphaFoldDB" id="A0A2Z4LLI5"/>
<name>A0A2Z4LLI5_9BACT</name>
<dbReference type="Pfam" id="PF13391">
    <property type="entry name" value="HNH_2"/>
    <property type="match status" value="1"/>
</dbReference>
<dbReference type="KEGG" id="mclo:DK849_00590"/>
<proteinExistence type="predicted"/>
<evidence type="ECO:0000313" key="2">
    <source>
        <dbReference type="Proteomes" id="UP000249865"/>
    </source>
</evidence>
<dbReference type="EMBL" id="CP030103">
    <property type="protein sequence ID" value="AWX42583.1"/>
    <property type="molecule type" value="Genomic_DNA"/>
</dbReference>
<dbReference type="OrthoDB" id="394445at2"/>